<dbReference type="STRING" id="578942.SAMN05216289_102144"/>
<dbReference type="EMBL" id="FOVF01000002">
    <property type="protein sequence ID" value="SFN01152.1"/>
    <property type="molecule type" value="Genomic_DNA"/>
</dbReference>
<dbReference type="Gene3D" id="3.40.50.1110">
    <property type="entry name" value="SGNH hydrolase"/>
    <property type="match status" value="1"/>
</dbReference>
<keyword evidence="3" id="KW-1185">Reference proteome</keyword>
<feature type="domain" description="SGNH hydrolase-type esterase" evidence="1">
    <location>
        <begin position="14"/>
        <end position="192"/>
    </location>
</feature>
<dbReference type="Proteomes" id="UP000198575">
    <property type="component" value="Unassembled WGS sequence"/>
</dbReference>
<sequence>MPQSASAIPARFLALGDSYTIGEGVAAGLRWPDQLVARLREAGIDIEAAEIIATTGWTTDELLEGIAAARPAPPYALVSLLIGVNNQYRGRSADEYGEEFAALLDRAVGFAGGEARRVLVLSIPDWSVTPFAAERGTDPIAVAAAIDRFNAINRERAENRGAHWIDVTDLSRDGGRTLLVEDGLHPSANQYALWVDRVFPVASAILGARDA</sequence>
<name>A0A1I4VIZ8_9GAMM</name>
<dbReference type="AlphaFoldDB" id="A0A1I4VIZ8"/>
<dbReference type="Pfam" id="PF13472">
    <property type="entry name" value="Lipase_GDSL_2"/>
    <property type="match status" value="1"/>
</dbReference>
<dbReference type="GO" id="GO:0016788">
    <property type="term" value="F:hydrolase activity, acting on ester bonds"/>
    <property type="evidence" value="ECO:0007669"/>
    <property type="project" value="UniProtKB-ARBA"/>
</dbReference>
<reference evidence="2 3" key="1">
    <citation type="submission" date="2016-10" db="EMBL/GenBank/DDBJ databases">
        <authorList>
            <person name="de Groot N.N."/>
        </authorList>
    </citation>
    <scope>NUCLEOTIDE SEQUENCE [LARGE SCALE GENOMIC DNA]</scope>
    <source>
        <strain evidence="2 3">CGMCC 1.7659</strain>
    </source>
</reference>
<dbReference type="RefSeq" id="WP_092404378.1">
    <property type="nucleotide sequence ID" value="NZ_FOVF01000002.1"/>
</dbReference>
<organism evidence="2 3">
    <name type="scientific">Dokdonella immobilis</name>
    <dbReference type="NCBI Taxonomy" id="578942"/>
    <lineage>
        <taxon>Bacteria</taxon>
        <taxon>Pseudomonadati</taxon>
        <taxon>Pseudomonadota</taxon>
        <taxon>Gammaproteobacteria</taxon>
        <taxon>Lysobacterales</taxon>
        <taxon>Rhodanobacteraceae</taxon>
        <taxon>Dokdonella</taxon>
    </lineage>
</organism>
<proteinExistence type="predicted"/>
<evidence type="ECO:0000259" key="1">
    <source>
        <dbReference type="Pfam" id="PF13472"/>
    </source>
</evidence>
<accession>A0A1I4VIZ8</accession>
<dbReference type="OrthoDB" id="158267at2"/>
<dbReference type="InterPro" id="IPR036514">
    <property type="entry name" value="SGNH_hydro_sf"/>
</dbReference>
<dbReference type="CDD" id="cd01832">
    <property type="entry name" value="SGNH_hydrolase_like_1"/>
    <property type="match status" value="1"/>
</dbReference>
<dbReference type="SUPFAM" id="SSF52266">
    <property type="entry name" value="SGNH hydrolase"/>
    <property type="match status" value="1"/>
</dbReference>
<protein>
    <submittedName>
        <fullName evidence="2">Lysophospholipase L1</fullName>
    </submittedName>
</protein>
<evidence type="ECO:0000313" key="2">
    <source>
        <dbReference type="EMBL" id="SFN01152.1"/>
    </source>
</evidence>
<evidence type="ECO:0000313" key="3">
    <source>
        <dbReference type="Proteomes" id="UP000198575"/>
    </source>
</evidence>
<dbReference type="InterPro" id="IPR013830">
    <property type="entry name" value="SGNH_hydro"/>
</dbReference>
<gene>
    <name evidence="2" type="ORF">SAMN05216289_102144</name>
</gene>